<dbReference type="AlphaFoldDB" id="A0A0M2V3J8"/>
<protein>
    <submittedName>
        <fullName evidence="2">Uncharacterized protein</fullName>
    </submittedName>
</protein>
<keyword evidence="3" id="KW-1185">Reference proteome</keyword>
<feature type="transmembrane region" description="Helical" evidence="1">
    <location>
        <begin position="7"/>
        <end position="24"/>
    </location>
</feature>
<proteinExistence type="predicted"/>
<dbReference type="OrthoDB" id="7069302at2"/>
<dbReference type="RefSeq" id="WP_046558803.1">
    <property type="nucleotide sequence ID" value="NZ_LAHO01000018.1"/>
</dbReference>
<evidence type="ECO:0000313" key="3">
    <source>
        <dbReference type="Proteomes" id="UP000034228"/>
    </source>
</evidence>
<accession>A0A0M2V3J8</accession>
<reference evidence="2 3" key="1">
    <citation type="submission" date="2015-03" db="EMBL/GenBank/DDBJ databases">
        <title>Draft genome sequences of two protease-producing strains of Arsukibacterium isolated from two cold and alkaline environments.</title>
        <authorList>
            <person name="Lylloff J.E."/>
            <person name="Skov L.B."/>
            <person name="Jepsen M."/>
            <person name="Hallin P.F."/>
            <person name="Sorensen S.J."/>
            <person name="Stougaard P."/>
            <person name="Glaring M.A."/>
        </authorList>
    </citation>
    <scope>NUCLEOTIDE SEQUENCE [LARGE SCALE GENOMIC DNA]</scope>
    <source>
        <strain evidence="2 3">GCM72</strain>
    </source>
</reference>
<gene>
    <name evidence="2" type="ORF">WG68_16345</name>
</gene>
<evidence type="ECO:0000256" key="1">
    <source>
        <dbReference type="SAM" id="Phobius"/>
    </source>
</evidence>
<keyword evidence="1" id="KW-0472">Membrane</keyword>
<organism evidence="2 3">
    <name type="scientific">Arsukibacterium ikkense</name>
    <dbReference type="NCBI Taxonomy" id="336831"/>
    <lineage>
        <taxon>Bacteria</taxon>
        <taxon>Pseudomonadati</taxon>
        <taxon>Pseudomonadota</taxon>
        <taxon>Gammaproteobacteria</taxon>
        <taxon>Chromatiales</taxon>
        <taxon>Chromatiaceae</taxon>
        <taxon>Arsukibacterium</taxon>
    </lineage>
</organism>
<name>A0A0M2V3J8_9GAMM</name>
<feature type="transmembrane region" description="Helical" evidence="1">
    <location>
        <begin position="52"/>
        <end position="71"/>
    </location>
</feature>
<dbReference type="EMBL" id="LAHO01000018">
    <property type="protein sequence ID" value="KKO44210.1"/>
    <property type="molecule type" value="Genomic_DNA"/>
</dbReference>
<sequence length="76" mass="8525">MKRDSKVFLAVAVILSIINLIDFIFYGQKIGYLALAIGFSLMAFGTYRDNNIASLFGAVIVICGFTAKWFLDYDLF</sequence>
<feature type="transmembrane region" description="Helical" evidence="1">
    <location>
        <begin position="30"/>
        <end position="47"/>
    </location>
</feature>
<keyword evidence="1" id="KW-0812">Transmembrane</keyword>
<dbReference type="Proteomes" id="UP000034228">
    <property type="component" value="Unassembled WGS sequence"/>
</dbReference>
<evidence type="ECO:0000313" key="2">
    <source>
        <dbReference type="EMBL" id="KKO44210.1"/>
    </source>
</evidence>
<comment type="caution">
    <text evidence="2">The sequence shown here is derived from an EMBL/GenBank/DDBJ whole genome shotgun (WGS) entry which is preliminary data.</text>
</comment>
<keyword evidence="1" id="KW-1133">Transmembrane helix</keyword>